<dbReference type="GO" id="GO:0004721">
    <property type="term" value="F:phosphoprotein phosphatase activity"/>
    <property type="evidence" value="ECO:0007669"/>
    <property type="project" value="TreeGrafter"/>
</dbReference>
<dbReference type="InterPro" id="IPR003594">
    <property type="entry name" value="HATPase_dom"/>
</dbReference>
<dbReference type="InterPro" id="IPR036890">
    <property type="entry name" value="HATPase_C_sf"/>
</dbReference>
<keyword evidence="5 9" id="KW-0418">Kinase</keyword>
<evidence type="ECO:0000256" key="7">
    <source>
        <dbReference type="SAM" id="Phobius"/>
    </source>
</evidence>
<keyword evidence="7" id="KW-0812">Transmembrane</keyword>
<dbReference type="PROSITE" id="PS50109">
    <property type="entry name" value="HIS_KIN"/>
    <property type="match status" value="1"/>
</dbReference>
<keyword evidence="6" id="KW-0902">Two-component regulatory system</keyword>
<dbReference type="Gene3D" id="1.10.287.130">
    <property type="match status" value="1"/>
</dbReference>
<dbReference type="GO" id="GO:0000155">
    <property type="term" value="F:phosphorelay sensor kinase activity"/>
    <property type="evidence" value="ECO:0007669"/>
    <property type="project" value="InterPro"/>
</dbReference>
<keyword evidence="3" id="KW-0597">Phosphoprotein</keyword>
<reference evidence="9 10" key="1">
    <citation type="submission" date="2017-11" db="EMBL/GenBank/DDBJ databases">
        <title>Infants hospitalized years apart are colonized by the same room-sourced microbial strains.</title>
        <authorList>
            <person name="Brooks B."/>
            <person name="Olm M.R."/>
            <person name="Firek B.A."/>
            <person name="Baker R."/>
            <person name="Thomas B.C."/>
            <person name="Morowitz M.J."/>
            <person name="Banfield J.F."/>
        </authorList>
    </citation>
    <scope>NUCLEOTIDE SEQUENCE [LARGE SCALE GENOMIC DNA]</scope>
    <source>
        <strain evidence="9">S2_009_000_R2_76</strain>
    </source>
</reference>
<dbReference type="PANTHER" id="PTHR45453">
    <property type="entry name" value="PHOSPHATE REGULON SENSOR PROTEIN PHOR"/>
    <property type="match status" value="1"/>
</dbReference>
<dbReference type="CDD" id="cd00075">
    <property type="entry name" value="HATPase"/>
    <property type="match status" value="1"/>
</dbReference>
<dbReference type="InterPro" id="IPR036097">
    <property type="entry name" value="HisK_dim/P_sf"/>
</dbReference>
<dbReference type="SUPFAM" id="SSF55874">
    <property type="entry name" value="ATPase domain of HSP90 chaperone/DNA topoisomerase II/histidine kinase"/>
    <property type="match status" value="1"/>
</dbReference>
<evidence type="ECO:0000256" key="5">
    <source>
        <dbReference type="ARBA" id="ARBA00022777"/>
    </source>
</evidence>
<accession>A0A2W5GVS1</accession>
<dbReference type="Pfam" id="PF02518">
    <property type="entry name" value="HATPase_c"/>
    <property type="match status" value="1"/>
</dbReference>
<dbReference type="GO" id="GO:0016036">
    <property type="term" value="P:cellular response to phosphate starvation"/>
    <property type="evidence" value="ECO:0007669"/>
    <property type="project" value="TreeGrafter"/>
</dbReference>
<dbReference type="Gene3D" id="3.30.565.10">
    <property type="entry name" value="Histidine kinase-like ATPase, C-terminal domain"/>
    <property type="match status" value="1"/>
</dbReference>
<feature type="domain" description="Histidine kinase" evidence="8">
    <location>
        <begin position="113"/>
        <end position="327"/>
    </location>
</feature>
<evidence type="ECO:0000256" key="4">
    <source>
        <dbReference type="ARBA" id="ARBA00022679"/>
    </source>
</evidence>
<dbReference type="SMART" id="SM00387">
    <property type="entry name" value="HATPase_c"/>
    <property type="match status" value="1"/>
</dbReference>
<dbReference type="InterPro" id="IPR003661">
    <property type="entry name" value="HisK_dim/P_dom"/>
</dbReference>
<feature type="transmembrane region" description="Helical" evidence="7">
    <location>
        <begin position="79"/>
        <end position="97"/>
    </location>
</feature>
<evidence type="ECO:0000259" key="8">
    <source>
        <dbReference type="PROSITE" id="PS50109"/>
    </source>
</evidence>
<dbReference type="PRINTS" id="PR00344">
    <property type="entry name" value="BCTRLSENSOR"/>
</dbReference>
<name>A0A2W5GVS1_9SPHI</name>
<dbReference type="PANTHER" id="PTHR45453:SF1">
    <property type="entry name" value="PHOSPHATE REGULON SENSOR PROTEIN PHOR"/>
    <property type="match status" value="1"/>
</dbReference>
<comment type="catalytic activity">
    <reaction evidence="1">
        <text>ATP + protein L-histidine = ADP + protein N-phospho-L-histidine.</text>
        <dbReference type="EC" id="2.7.13.3"/>
    </reaction>
</comment>
<dbReference type="FunFam" id="3.30.565.10:FF:000006">
    <property type="entry name" value="Sensor histidine kinase WalK"/>
    <property type="match status" value="1"/>
</dbReference>
<dbReference type="InterPro" id="IPR004358">
    <property type="entry name" value="Sig_transdc_His_kin-like_C"/>
</dbReference>
<organism evidence="9 10">
    <name type="scientific">Pseudopedobacter saltans</name>
    <dbReference type="NCBI Taxonomy" id="151895"/>
    <lineage>
        <taxon>Bacteria</taxon>
        <taxon>Pseudomonadati</taxon>
        <taxon>Bacteroidota</taxon>
        <taxon>Sphingobacteriia</taxon>
        <taxon>Sphingobacteriales</taxon>
        <taxon>Sphingobacteriaceae</taxon>
        <taxon>Pseudopedobacter</taxon>
    </lineage>
</organism>
<dbReference type="InterPro" id="IPR050351">
    <property type="entry name" value="BphY/WalK/GraS-like"/>
</dbReference>
<evidence type="ECO:0000313" key="10">
    <source>
        <dbReference type="Proteomes" id="UP000249645"/>
    </source>
</evidence>
<evidence type="ECO:0000256" key="2">
    <source>
        <dbReference type="ARBA" id="ARBA00012438"/>
    </source>
</evidence>
<proteinExistence type="predicted"/>
<keyword evidence="7" id="KW-0472">Membrane</keyword>
<feature type="transmembrane region" description="Helical" evidence="7">
    <location>
        <begin position="12"/>
        <end position="34"/>
    </location>
</feature>
<evidence type="ECO:0000313" key="9">
    <source>
        <dbReference type="EMBL" id="PZP46039.1"/>
    </source>
</evidence>
<dbReference type="EMBL" id="QFOI01000241">
    <property type="protein sequence ID" value="PZP46039.1"/>
    <property type="molecule type" value="Genomic_DNA"/>
</dbReference>
<dbReference type="GO" id="GO:0005886">
    <property type="term" value="C:plasma membrane"/>
    <property type="evidence" value="ECO:0007669"/>
    <property type="project" value="TreeGrafter"/>
</dbReference>
<evidence type="ECO:0000256" key="6">
    <source>
        <dbReference type="ARBA" id="ARBA00023012"/>
    </source>
</evidence>
<evidence type="ECO:0000256" key="1">
    <source>
        <dbReference type="ARBA" id="ARBA00000085"/>
    </source>
</evidence>
<dbReference type="SUPFAM" id="SSF47384">
    <property type="entry name" value="Homodimeric domain of signal transducing histidine kinase"/>
    <property type="match status" value="1"/>
</dbReference>
<gene>
    <name evidence="9" type="ORF">DI598_12585</name>
</gene>
<dbReference type="SMART" id="SM00388">
    <property type="entry name" value="HisKA"/>
    <property type="match status" value="1"/>
</dbReference>
<evidence type="ECO:0000256" key="3">
    <source>
        <dbReference type="ARBA" id="ARBA00022553"/>
    </source>
</evidence>
<dbReference type="Pfam" id="PF00512">
    <property type="entry name" value="HisKA"/>
    <property type="match status" value="1"/>
</dbReference>
<sequence length="332" mass="38736">MSKKYKKHQLKLLTVSFAFLLLYIIAGFTSWFFALESQNRQMYHFRLIELKQDDPEYLEKIDALKDAKKRKTFQYVGEGSTYLLVILIGAAYVFWTTRQQLLLSRKQQNFMMAVTHELKTPIAITKLNLETVLKRNLDDLKRNKLLDQSLEETKRLDALVNNILTASQLESNEYILNISHIDWSERIENALYHFQNRYPTRQITTQIEPNVFIDGEVALLDLVLNNFLDNARKYSDKDSTISVELKKTSQWARLSFMDEGIGIKQEERERIFEKFYRVGNEETRKTKGTGLGLFLCQKIVTDHNGSILIADNQPKGTIFTIQLPLSKEQHGK</sequence>
<dbReference type="EC" id="2.7.13.3" evidence="2"/>
<dbReference type="Proteomes" id="UP000249645">
    <property type="component" value="Unassembled WGS sequence"/>
</dbReference>
<dbReference type="AlphaFoldDB" id="A0A2W5GVS1"/>
<protein>
    <recommendedName>
        <fullName evidence="2">histidine kinase</fullName>
        <ecNumber evidence="2">2.7.13.3</ecNumber>
    </recommendedName>
</protein>
<keyword evidence="4" id="KW-0808">Transferase</keyword>
<keyword evidence="7" id="KW-1133">Transmembrane helix</keyword>
<dbReference type="CDD" id="cd00082">
    <property type="entry name" value="HisKA"/>
    <property type="match status" value="1"/>
</dbReference>
<comment type="caution">
    <text evidence="9">The sequence shown here is derived from an EMBL/GenBank/DDBJ whole genome shotgun (WGS) entry which is preliminary data.</text>
</comment>
<dbReference type="InterPro" id="IPR005467">
    <property type="entry name" value="His_kinase_dom"/>
</dbReference>